<evidence type="ECO:0000313" key="2">
    <source>
        <dbReference type="Proteomes" id="UP000266861"/>
    </source>
</evidence>
<dbReference type="OrthoDB" id="2440770at2759"/>
<protein>
    <submittedName>
        <fullName evidence="1">Uncharacterized protein</fullName>
    </submittedName>
</protein>
<sequence>MGYSKNYRSLILYSGILGAFLKDYQTNPDNSHYNWFDQSLVVDANWLRNNNPYIKSYSSFFTNHHSIPTFPVAMHIADKKEIPPFRQVEIVLHLDFPNEIHNEDAHYSRLMTGFQQLKFNTNLDK</sequence>
<organism evidence="1 2">
    <name type="scientific">Diversispora epigaea</name>
    <dbReference type="NCBI Taxonomy" id="1348612"/>
    <lineage>
        <taxon>Eukaryota</taxon>
        <taxon>Fungi</taxon>
        <taxon>Fungi incertae sedis</taxon>
        <taxon>Mucoromycota</taxon>
        <taxon>Glomeromycotina</taxon>
        <taxon>Glomeromycetes</taxon>
        <taxon>Diversisporales</taxon>
        <taxon>Diversisporaceae</taxon>
        <taxon>Diversispora</taxon>
    </lineage>
</organism>
<dbReference type="EMBL" id="PQFF01000477">
    <property type="protein sequence ID" value="RHZ48019.1"/>
    <property type="molecule type" value="Genomic_DNA"/>
</dbReference>
<proteinExistence type="predicted"/>
<dbReference type="Proteomes" id="UP000266861">
    <property type="component" value="Unassembled WGS sequence"/>
</dbReference>
<gene>
    <name evidence="1" type="ORF">Glove_562g17</name>
</gene>
<reference evidence="1 2" key="1">
    <citation type="submission" date="2018-08" db="EMBL/GenBank/DDBJ databases">
        <title>Genome and evolution of the arbuscular mycorrhizal fungus Diversispora epigaea (formerly Glomus versiforme) and its bacterial endosymbionts.</title>
        <authorList>
            <person name="Sun X."/>
            <person name="Fei Z."/>
            <person name="Harrison M."/>
        </authorList>
    </citation>
    <scope>NUCLEOTIDE SEQUENCE [LARGE SCALE GENOMIC DNA]</scope>
    <source>
        <strain evidence="1 2">IT104</strain>
    </source>
</reference>
<name>A0A397GD22_9GLOM</name>
<accession>A0A397GD22</accession>
<dbReference type="STRING" id="1348612.A0A397GD22"/>
<keyword evidence="2" id="KW-1185">Reference proteome</keyword>
<dbReference type="AlphaFoldDB" id="A0A397GD22"/>
<evidence type="ECO:0000313" key="1">
    <source>
        <dbReference type="EMBL" id="RHZ48019.1"/>
    </source>
</evidence>
<comment type="caution">
    <text evidence="1">The sequence shown here is derived from an EMBL/GenBank/DDBJ whole genome shotgun (WGS) entry which is preliminary data.</text>
</comment>